<gene>
    <name evidence="5" type="ORF">FC78_GL002315</name>
</gene>
<keyword evidence="6" id="KW-1185">Reference proteome</keyword>
<evidence type="ECO:0000256" key="1">
    <source>
        <dbReference type="ARBA" id="ARBA00023015"/>
    </source>
</evidence>
<evidence type="ECO:0000256" key="3">
    <source>
        <dbReference type="ARBA" id="ARBA00023163"/>
    </source>
</evidence>
<dbReference type="STRING" id="1423788.FC78_GL002315"/>
<sequence>MVFMKQAIYNIGVEDTMRIIGGKWKPIILCHLKHGIMRTGELRRAIPNITQKMLTQQLRELEDDGIINRKVYSQIPPKVEYSLTDYGESLNKILEDLCVWGEKDIERRKQKGENIILLNKEDVSADPLPYAD</sequence>
<dbReference type="PATRIC" id="fig|1423788.3.peg.2387"/>
<keyword evidence="1" id="KW-0805">Transcription regulation</keyword>
<dbReference type="Proteomes" id="UP000051515">
    <property type="component" value="Unassembled WGS sequence"/>
</dbReference>
<dbReference type="InterPro" id="IPR036388">
    <property type="entry name" value="WH-like_DNA-bd_sf"/>
</dbReference>
<dbReference type="AlphaFoldDB" id="A0A0R1KFG1"/>
<dbReference type="Pfam" id="PF01638">
    <property type="entry name" value="HxlR"/>
    <property type="match status" value="1"/>
</dbReference>
<organism evidence="5 6">
    <name type="scientific">Companilactobacillus bobalius DSM 19674</name>
    <dbReference type="NCBI Taxonomy" id="1423788"/>
    <lineage>
        <taxon>Bacteria</taxon>
        <taxon>Bacillati</taxon>
        <taxon>Bacillota</taxon>
        <taxon>Bacilli</taxon>
        <taxon>Lactobacillales</taxon>
        <taxon>Lactobacillaceae</taxon>
        <taxon>Companilactobacillus</taxon>
        <taxon>Companilactobacillus bobalius</taxon>
    </lineage>
</organism>
<evidence type="ECO:0000259" key="4">
    <source>
        <dbReference type="PROSITE" id="PS51118"/>
    </source>
</evidence>
<accession>A0A0R1KFG1</accession>
<dbReference type="InterPro" id="IPR036390">
    <property type="entry name" value="WH_DNA-bd_sf"/>
</dbReference>
<dbReference type="SUPFAM" id="SSF46785">
    <property type="entry name" value="Winged helix' DNA-binding domain"/>
    <property type="match status" value="1"/>
</dbReference>
<keyword evidence="2" id="KW-0238">DNA-binding</keyword>
<dbReference type="Gene3D" id="1.10.10.10">
    <property type="entry name" value="Winged helix-like DNA-binding domain superfamily/Winged helix DNA-binding domain"/>
    <property type="match status" value="1"/>
</dbReference>
<reference evidence="5 6" key="1">
    <citation type="journal article" date="2015" name="Genome Announc.">
        <title>Expanding the biotechnology potential of lactobacilli through comparative genomics of 213 strains and associated genera.</title>
        <authorList>
            <person name="Sun Z."/>
            <person name="Harris H.M."/>
            <person name="McCann A."/>
            <person name="Guo C."/>
            <person name="Argimon S."/>
            <person name="Zhang W."/>
            <person name="Yang X."/>
            <person name="Jeffery I.B."/>
            <person name="Cooney J.C."/>
            <person name="Kagawa T.F."/>
            <person name="Liu W."/>
            <person name="Song Y."/>
            <person name="Salvetti E."/>
            <person name="Wrobel A."/>
            <person name="Rasinkangas P."/>
            <person name="Parkhill J."/>
            <person name="Rea M.C."/>
            <person name="O'Sullivan O."/>
            <person name="Ritari J."/>
            <person name="Douillard F.P."/>
            <person name="Paul Ross R."/>
            <person name="Yang R."/>
            <person name="Briner A.E."/>
            <person name="Felis G.E."/>
            <person name="de Vos W.M."/>
            <person name="Barrangou R."/>
            <person name="Klaenhammer T.R."/>
            <person name="Caufield P.W."/>
            <person name="Cui Y."/>
            <person name="Zhang H."/>
            <person name="O'Toole P.W."/>
        </authorList>
    </citation>
    <scope>NUCLEOTIDE SEQUENCE [LARGE SCALE GENOMIC DNA]</scope>
    <source>
        <strain evidence="5 6">DSM 19674</strain>
    </source>
</reference>
<evidence type="ECO:0000313" key="5">
    <source>
        <dbReference type="EMBL" id="KRK82310.1"/>
    </source>
</evidence>
<proteinExistence type="predicted"/>
<dbReference type="CDD" id="cd00090">
    <property type="entry name" value="HTH_ARSR"/>
    <property type="match status" value="1"/>
</dbReference>
<dbReference type="PROSITE" id="PS51118">
    <property type="entry name" value="HTH_HXLR"/>
    <property type="match status" value="1"/>
</dbReference>
<dbReference type="PANTHER" id="PTHR33204:SF29">
    <property type="entry name" value="TRANSCRIPTIONAL REGULATOR"/>
    <property type="match status" value="1"/>
</dbReference>
<evidence type="ECO:0000313" key="6">
    <source>
        <dbReference type="Proteomes" id="UP000051515"/>
    </source>
</evidence>
<comment type="caution">
    <text evidence="5">The sequence shown here is derived from an EMBL/GenBank/DDBJ whole genome shotgun (WGS) entry which is preliminary data.</text>
</comment>
<protein>
    <submittedName>
        <fullName evidence="5">Transcriptional regulator</fullName>
    </submittedName>
</protein>
<feature type="domain" description="HTH hxlR-type" evidence="4">
    <location>
        <begin position="11"/>
        <end position="109"/>
    </location>
</feature>
<dbReference type="InterPro" id="IPR002577">
    <property type="entry name" value="HTH_HxlR"/>
</dbReference>
<dbReference type="GO" id="GO:0003677">
    <property type="term" value="F:DNA binding"/>
    <property type="evidence" value="ECO:0007669"/>
    <property type="project" value="UniProtKB-KW"/>
</dbReference>
<keyword evidence="3" id="KW-0804">Transcription</keyword>
<dbReference type="PANTHER" id="PTHR33204">
    <property type="entry name" value="TRANSCRIPTIONAL REGULATOR, MARR FAMILY"/>
    <property type="match status" value="1"/>
</dbReference>
<evidence type="ECO:0000256" key="2">
    <source>
        <dbReference type="ARBA" id="ARBA00023125"/>
    </source>
</evidence>
<dbReference type="EMBL" id="AZDY01000038">
    <property type="protein sequence ID" value="KRK82310.1"/>
    <property type="molecule type" value="Genomic_DNA"/>
</dbReference>
<name>A0A0R1KFG1_9LACO</name>
<dbReference type="InterPro" id="IPR011991">
    <property type="entry name" value="ArsR-like_HTH"/>
</dbReference>